<dbReference type="InterPro" id="IPR051677">
    <property type="entry name" value="AfsR-DnrI-RedD_regulator"/>
</dbReference>
<dbReference type="AlphaFoldDB" id="A0A645AMA3"/>
<comment type="caution">
    <text evidence="2">The sequence shown here is derived from an EMBL/GenBank/DDBJ whole genome shotgun (WGS) entry which is preliminary data.</text>
</comment>
<evidence type="ECO:0000259" key="1">
    <source>
        <dbReference type="SMART" id="SM01043"/>
    </source>
</evidence>
<dbReference type="InterPro" id="IPR011990">
    <property type="entry name" value="TPR-like_helical_dom_sf"/>
</dbReference>
<sequence>MELYVHTLGDFDISFGGQSLLKESSRSYKLYKLFEYFITFRGRKLLPETIIENLWQSNESNDPKNVLRTQIFRLRQIFKKILPKDIDESKYFNISFSNGYYCFEIGELAILDVAEFEKYIRQGDSKKSENIDDAVKLYKKALKLYKGAYLSENSYEVWLVPIRNHYSRLYLKALFKLIEILKEKEEYIGIVELCEEAIIIEPYEEAIHIYLIEAMLKVGQINNAMSHYEYITSLLSKEMGIKSSPGLKNIYRKIQDYYDEKGETDIGNIKTRLEDSSLNGAMLCDTDYFKFLFNIQKRKELRDGKSDFISLITLRCDDKNRCDIEELKKRVRIMTGVLEKSLRKGDVFSFWNDTQIIILLHDAKENSLGEIETRIKKNFSGIVKPDSFKISIEFLPLTSEKNVV</sequence>
<organism evidence="2">
    <name type="scientific">bioreactor metagenome</name>
    <dbReference type="NCBI Taxonomy" id="1076179"/>
    <lineage>
        <taxon>unclassified sequences</taxon>
        <taxon>metagenomes</taxon>
        <taxon>ecological metagenomes</taxon>
    </lineage>
</organism>
<reference evidence="2" key="1">
    <citation type="submission" date="2019-08" db="EMBL/GenBank/DDBJ databases">
        <authorList>
            <person name="Kucharzyk K."/>
            <person name="Murdoch R.W."/>
            <person name="Higgins S."/>
            <person name="Loffler F."/>
        </authorList>
    </citation>
    <scope>NUCLEOTIDE SEQUENCE</scope>
</reference>
<name>A0A645AMA3_9ZZZZ</name>
<dbReference type="Pfam" id="PF03704">
    <property type="entry name" value="BTAD"/>
    <property type="match status" value="1"/>
</dbReference>
<dbReference type="SUPFAM" id="SSF46894">
    <property type="entry name" value="C-terminal effector domain of the bipartite response regulators"/>
    <property type="match status" value="1"/>
</dbReference>
<dbReference type="InterPro" id="IPR016032">
    <property type="entry name" value="Sig_transdc_resp-reg_C-effctor"/>
</dbReference>
<dbReference type="PANTHER" id="PTHR35807:SF2">
    <property type="entry name" value="TRANSCRIPTIONAL ACTIVATOR DOMAIN"/>
    <property type="match status" value="1"/>
</dbReference>
<dbReference type="Gene3D" id="1.10.10.10">
    <property type="entry name" value="Winged helix-like DNA-binding domain superfamily/Winged helix DNA-binding domain"/>
    <property type="match status" value="1"/>
</dbReference>
<dbReference type="PANTHER" id="PTHR35807">
    <property type="entry name" value="TRANSCRIPTIONAL REGULATOR REDD-RELATED"/>
    <property type="match status" value="1"/>
</dbReference>
<dbReference type="Gene3D" id="1.25.40.10">
    <property type="entry name" value="Tetratricopeptide repeat domain"/>
    <property type="match status" value="1"/>
</dbReference>
<gene>
    <name evidence="2" type="ORF">SDC9_98706</name>
</gene>
<dbReference type="GO" id="GO:0006355">
    <property type="term" value="P:regulation of DNA-templated transcription"/>
    <property type="evidence" value="ECO:0007669"/>
    <property type="project" value="InterPro"/>
</dbReference>
<dbReference type="SMART" id="SM01043">
    <property type="entry name" value="BTAD"/>
    <property type="match status" value="1"/>
</dbReference>
<protein>
    <recommendedName>
        <fullName evidence="1">Bacterial transcriptional activator domain-containing protein</fullName>
    </recommendedName>
</protein>
<dbReference type="SUPFAM" id="SSF48452">
    <property type="entry name" value="TPR-like"/>
    <property type="match status" value="1"/>
</dbReference>
<dbReference type="EMBL" id="VSSQ01013648">
    <property type="protein sequence ID" value="MPM51953.1"/>
    <property type="molecule type" value="Genomic_DNA"/>
</dbReference>
<dbReference type="InterPro" id="IPR036388">
    <property type="entry name" value="WH-like_DNA-bd_sf"/>
</dbReference>
<evidence type="ECO:0000313" key="2">
    <source>
        <dbReference type="EMBL" id="MPM51953.1"/>
    </source>
</evidence>
<dbReference type="GO" id="GO:0003677">
    <property type="term" value="F:DNA binding"/>
    <property type="evidence" value="ECO:0007669"/>
    <property type="project" value="InterPro"/>
</dbReference>
<proteinExistence type="predicted"/>
<feature type="domain" description="Bacterial transcriptional activator" evidence="1">
    <location>
        <begin position="111"/>
        <end position="255"/>
    </location>
</feature>
<dbReference type="InterPro" id="IPR005158">
    <property type="entry name" value="BTAD"/>
</dbReference>
<accession>A0A645AMA3</accession>